<proteinExistence type="predicted"/>
<evidence type="ECO:0000313" key="2">
    <source>
        <dbReference type="Proteomes" id="UP001150581"/>
    </source>
</evidence>
<organism evidence="1 2">
    <name type="scientific">Kickxella alabastrina</name>
    <dbReference type="NCBI Taxonomy" id="61397"/>
    <lineage>
        <taxon>Eukaryota</taxon>
        <taxon>Fungi</taxon>
        <taxon>Fungi incertae sedis</taxon>
        <taxon>Zoopagomycota</taxon>
        <taxon>Kickxellomycotina</taxon>
        <taxon>Kickxellomycetes</taxon>
        <taxon>Kickxellales</taxon>
        <taxon>Kickxellaceae</taxon>
        <taxon>Kickxella</taxon>
    </lineage>
</organism>
<comment type="caution">
    <text evidence="1">The sequence shown here is derived from an EMBL/GenBank/DDBJ whole genome shotgun (WGS) entry which is preliminary data.</text>
</comment>
<name>A0ACC1IX62_9FUNG</name>
<keyword evidence="2" id="KW-1185">Reference proteome</keyword>
<dbReference type="Proteomes" id="UP001150581">
    <property type="component" value="Unassembled WGS sequence"/>
</dbReference>
<evidence type="ECO:0000313" key="1">
    <source>
        <dbReference type="EMBL" id="KAJ1902416.1"/>
    </source>
</evidence>
<dbReference type="EMBL" id="JANBPG010000001">
    <property type="protein sequence ID" value="KAJ1902416.1"/>
    <property type="molecule type" value="Genomic_DNA"/>
</dbReference>
<sequence>MTKMKREDKQRTRQILGNDDSNAACVLLRLLICSLRPNFQRSTFWQQIQLSSLDEFIAGLSKLDYEAAKIASSKVMEVHIQMGALMFSLLTIEMMYTSMDYLSPGNFRRGNSYLLNMYTPLPRRLNKLLNKLVIEYEDEHRRLLSSRVQPAAATVAAHAESSNHGNQRGVVDGSGITFGPSPGHAGNGKTTGSFVPRSMIYGFESNRPNLGAESSSYAEPKMIASGANANAGAGSRLNHNQIQTSNRNVHGTEPSDSARIVAPTADSYEAFDPNKFVINTEKAEAVMEELETIKKFVGFISKLVEVRKTMVVLYRFVAVTGPVLYTKKLRLILEHCRMMLRSIAPNPLYNSLLDNICHEVRLVGGLVDWDSHIVSHNFVKSVTSMKTARKQLKAWEAILPECSSSSSSSAVAGATVRSRRSTQESAGDSAGAPPNKDSEGSNRHSLLYAALTKSTKLVQSLLWGDSTSSSSSEEQIPTAGRMRGIVIWIGCWVEHLSFKTTAYFQQVIAPCRALQHDDSAQSGLQQAVLHDMWNRPGLSKTNLGDMITNFMHANDGCFVALLFESSAQRPYTVDGYAISGTKIKVPDYRVQACATLFCMSNRQLLRARNCIMGDSMLQDVHSIAQNATYRGAANVQRQSDADWFRQNCLPDILYILEGDKTTLDYELLGSSPLLDQLGADADKLLGEISDSVYDVVEAALEDLAKTEERARAALTEAQHIAASSMRGTASFSTRTHNYPEAPMEHGPAAPDQQSKYNMSIYDSKRPGDMLSSLGHPGGRGHEYHNAPLLRSESLQQPIGSSKPALPPHQGSALSQLHSEEEGPDLYSTYLLKSHLRNNISAHEKHALEDFDGRRFTRRQSGYGSSAMMDDEYVECTYSDQSMREGAAAAAAAASVAAAAAVGPPAAFNRDMVAVKLTRAKTNADGARAAVNPMATHRTAVRRPTTTYVASGNAAGRDMSLISRNDNGLWNTDVAQSLRRVSAGNLQGLESLRFSSANDLSMFTGRRARGTITSTSNTSMETGKQYSSVRSLFRSTLKPSAQALQSLNSGQKTAESGVARRVRRGERLRELFGSWQTAYNEEDMPEDATAAGLPASEIRRGSVTSLSYSTPTRMSTVRKPNAASMLAPAASTTSILALANTSATSAQPSVPGTESGSGGLGHQASRTAALSRTATINSGLMAAAATAGTVTHHSHLALEMGSLDNLTAGSSLQKPQSQHLVPPPSNGQAAAAESGKSEGYTYLYSRVSVPNVVMVAVLLDTEKGLSRRREATHAWDEIVNAIRGTPLFEQLMKLTG</sequence>
<accession>A0ACC1IX62</accession>
<gene>
    <name evidence="1" type="ORF">LPJ66_000027</name>
</gene>
<protein>
    <submittedName>
        <fullName evidence="1">Uncharacterized protein</fullName>
    </submittedName>
</protein>
<reference evidence="1" key="1">
    <citation type="submission" date="2022-07" db="EMBL/GenBank/DDBJ databases">
        <title>Phylogenomic reconstructions and comparative analyses of Kickxellomycotina fungi.</title>
        <authorList>
            <person name="Reynolds N.K."/>
            <person name="Stajich J.E."/>
            <person name="Barry K."/>
            <person name="Grigoriev I.V."/>
            <person name="Crous P."/>
            <person name="Smith M.E."/>
        </authorList>
    </citation>
    <scope>NUCLEOTIDE SEQUENCE</scope>
    <source>
        <strain evidence="1">Benny 63K</strain>
    </source>
</reference>